<comment type="caution">
    <text evidence="1">The sequence shown here is derived from an EMBL/GenBank/DDBJ whole genome shotgun (WGS) entry which is preliminary data.</text>
</comment>
<gene>
    <name evidence="1" type="ORF">PXEA_LOCUS22041</name>
</gene>
<keyword evidence="2" id="KW-1185">Reference proteome</keyword>
<reference evidence="1" key="1">
    <citation type="submission" date="2018-11" db="EMBL/GenBank/DDBJ databases">
        <authorList>
            <consortium name="Pathogen Informatics"/>
        </authorList>
    </citation>
    <scope>NUCLEOTIDE SEQUENCE</scope>
</reference>
<evidence type="ECO:0000313" key="1">
    <source>
        <dbReference type="EMBL" id="VEL28601.1"/>
    </source>
</evidence>
<evidence type="ECO:0000313" key="2">
    <source>
        <dbReference type="Proteomes" id="UP000784294"/>
    </source>
</evidence>
<sequence>MPGQNFDPALDTLGGRLMAQPDLLGQQSLLFIEAVHVYPVCRREAIKELDVKDTRVGLPIQYS</sequence>
<protein>
    <submittedName>
        <fullName evidence="1">Uncharacterized protein</fullName>
    </submittedName>
</protein>
<proteinExistence type="predicted"/>
<accession>A0A3S5C158</accession>
<dbReference type="EMBL" id="CAAALY010096288">
    <property type="protein sequence ID" value="VEL28601.1"/>
    <property type="molecule type" value="Genomic_DNA"/>
</dbReference>
<name>A0A3S5C158_9PLAT</name>
<organism evidence="1 2">
    <name type="scientific">Protopolystoma xenopodis</name>
    <dbReference type="NCBI Taxonomy" id="117903"/>
    <lineage>
        <taxon>Eukaryota</taxon>
        <taxon>Metazoa</taxon>
        <taxon>Spiralia</taxon>
        <taxon>Lophotrochozoa</taxon>
        <taxon>Platyhelminthes</taxon>
        <taxon>Monogenea</taxon>
        <taxon>Polyopisthocotylea</taxon>
        <taxon>Polystomatidea</taxon>
        <taxon>Polystomatidae</taxon>
        <taxon>Protopolystoma</taxon>
    </lineage>
</organism>
<dbReference type="AlphaFoldDB" id="A0A3S5C158"/>
<dbReference type="Proteomes" id="UP000784294">
    <property type="component" value="Unassembled WGS sequence"/>
</dbReference>